<sequence>MAARITALAAILALAGCALVDARADKREAEAIAAHPPLGRFVEVEGRRVHAVVTGEGPDLVLIHGASGNLRDMVFDLAERLSSRYRVIAFDRPGLGYSDPIDPAAGAAFGTQADSLAAQARLLQAAAAELGAERPVVVGHSYGGAVAMAWALERPEDIAALVDLSGATLPWDTGLAPLYRVNGSALGGAVAVPVLAALAPERMIDDTLTAIFAPDPVPEGYADFVGAGLAARRASLRINARQVNALLDQVTRMRALYPSLDLPVEIVHGTADTIVPPEIHSIRLARLIPGANLTLLEGVGHMPHHAAPEAVVAAIDRAAARAGLRRDAP</sequence>
<dbReference type="PROSITE" id="PS51257">
    <property type="entry name" value="PROKAR_LIPOPROTEIN"/>
    <property type="match status" value="1"/>
</dbReference>
<evidence type="ECO:0000256" key="1">
    <source>
        <dbReference type="SAM" id="SignalP"/>
    </source>
</evidence>
<comment type="caution">
    <text evidence="3">The sequence shown here is derived from an EMBL/GenBank/DDBJ whole genome shotgun (WGS) entry which is preliminary data.</text>
</comment>
<dbReference type="InterPro" id="IPR029058">
    <property type="entry name" value="AB_hydrolase_fold"/>
</dbReference>
<dbReference type="InterPro" id="IPR000639">
    <property type="entry name" value="Epox_hydrolase-like"/>
</dbReference>
<name>A0ABR6HJH1_9RHOB</name>
<feature type="chain" id="PRO_5045360522" evidence="1">
    <location>
        <begin position="21"/>
        <end position="329"/>
    </location>
</feature>
<dbReference type="Proteomes" id="UP000576152">
    <property type="component" value="Unassembled WGS sequence"/>
</dbReference>
<dbReference type="PRINTS" id="PR00412">
    <property type="entry name" value="EPOXHYDRLASE"/>
</dbReference>
<proteinExistence type="predicted"/>
<feature type="signal peptide" evidence="1">
    <location>
        <begin position="1"/>
        <end position="20"/>
    </location>
</feature>
<evidence type="ECO:0000313" key="3">
    <source>
        <dbReference type="EMBL" id="MBB3710706.1"/>
    </source>
</evidence>
<evidence type="ECO:0000313" key="4">
    <source>
        <dbReference type="Proteomes" id="UP000576152"/>
    </source>
</evidence>
<dbReference type="PANTHER" id="PTHR43689:SF8">
    <property type="entry name" value="ALPHA_BETA-HYDROLASES SUPERFAMILY PROTEIN"/>
    <property type="match status" value="1"/>
</dbReference>
<feature type="domain" description="AB hydrolase-1" evidence="2">
    <location>
        <begin position="60"/>
        <end position="314"/>
    </location>
</feature>
<dbReference type="InterPro" id="IPR000073">
    <property type="entry name" value="AB_hydrolase_1"/>
</dbReference>
<keyword evidence="4" id="KW-1185">Reference proteome</keyword>
<dbReference type="RefSeq" id="WP_246390889.1">
    <property type="nucleotide sequence ID" value="NZ_JACIBX010000001.1"/>
</dbReference>
<dbReference type="Pfam" id="PF12697">
    <property type="entry name" value="Abhydrolase_6"/>
    <property type="match status" value="1"/>
</dbReference>
<protein>
    <submittedName>
        <fullName evidence="3">Pimeloyl-ACP methyl ester carboxylesterase</fullName>
    </submittedName>
</protein>
<dbReference type="Gene3D" id="3.40.50.1820">
    <property type="entry name" value="alpha/beta hydrolase"/>
    <property type="match status" value="1"/>
</dbReference>
<evidence type="ECO:0000259" key="2">
    <source>
        <dbReference type="Pfam" id="PF12697"/>
    </source>
</evidence>
<keyword evidence="1" id="KW-0732">Signal</keyword>
<dbReference type="PRINTS" id="PR00111">
    <property type="entry name" value="ABHYDROLASE"/>
</dbReference>
<gene>
    <name evidence="3" type="ORF">FHS00_000259</name>
</gene>
<dbReference type="PANTHER" id="PTHR43689">
    <property type="entry name" value="HYDROLASE"/>
    <property type="match status" value="1"/>
</dbReference>
<accession>A0ABR6HJH1</accession>
<reference evidence="3 4" key="1">
    <citation type="submission" date="2020-08" db="EMBL/GenBank/DDBJ databases">
        <title>Genomic Encyclopedia of Type Strains, Phase III (KMG-III): the genomes of soil and plant-associated and newly described type strains.</title>
        <authorList>
            <person name="Whitman W."/>
        </authorList>
    </citation>
    <scope>NUCLEOTIDE SEQUENCE [LARGE SCALE GENOMIC DNA]</scope>
    <source>
        <strain evidence="3 4">CECT 8572</strain>
    </source>
</reference>
<dbReference type="EMBL" id="JACIBX010000001">
    <property type="protein sequence ID" value="MBB3710706.1"/>
    <property type="molecule type" value="Genomic_DNA"/>
</dbReference>
<dbReference type="SUPFAM" id="SSF53474">
    <property type="entry name" value="alpha/beta-Hydrolases"/>
    <property type="match status" value="1"/>
</dbReference>
<organism evidence="3 4">
    <name type="scientific">Limimaricola variabilis</name>
    <dbReference type="NCBI Taxonomy" id="1492771"/>
    <lineage>
        <taxon>Bacteria</taxon>
        <taxon>Pseudomonadati</taxon>
        <taxon>Pseudomonadota</taxon>
        <taxon>Alphaproteobacteria</taxon>
        <taxon>Rhodobacterales</taxon>
        <taxon>Paracoccaceae</taxon>
        <taxon>Limimaricola</taxon>
    </lineage>
</organism>